<feature type="compositionally biased region" description="Polar residues" evidence="1">
    <location>
        <begin position="83"/>
        <end position="93"/>
    </location>
</feature>
<feature type="region of interest" description="Disordered" evidence="1">
    <location>
        <begin position="602"/>
        <end position="672"/>
    </location>
</feature>
<protein>
    <submittedName>
        <fullName evidence="2">Uncharacterized protein</fullName>
    </submittedName>
</protein>
<reference evidence="2 3" key="1">
    <citation type="submission" date="2018-11" db="EMBL/GenBank/DDBJ databases">
        <title>Genome assembly of Steccherinum ochraceum LE-BIN_3174, the white-rot fungus of the Steccherinaceae family (The Residual Polyporoid clade, Polyporales, Basidiomycota).</title>
        <authorList>
            <person name="Fedorova T.V."/>
            <person name="Glazunova O.A."/>
            <person name="Landesman E.O."/>
            <person name="Moiseenko K.V."/>
            <person name="Psurtseva N.V."/>
            <person name="Savinova O.S."/>
            <person name="Shakhova N.V."/>
            <person name="Tyazhelova T.V."/>
            <person name="Vasina D.V."/>
        </authorList>
    </citation>
    <scope>NUCLEOTIDE SEQUENCE [LARGE SCALE GENOMIC DNA]</scope>
    <source>
        <strain evidence="2 3">LE-BIN_3174</strain>
    </source>
</reference>
<dbReference type="OrthoDB" id="10688876at2759"/>
<organism evidence="2 3">
    <name type="scientific">Steccherinum ochraceum</name>
    <dbReference type="NCBI Taxonomy" id="92696"/>
    <lineage>
        <taxon>Eukaryota</taxon>
        <taxon>Fungi</taxon>
        <taxon>Dikarya</taxon>
        <taxon>Basidiomycota</taxon>
        <taxon>Agaricomycotina</taxon>
        <taxon>Agaricomycetes</taxon>
        <taxon>Polyporales</taxon>
        <taxon>Steccherinaceae</taxon>
        <taxon>Steccherinum</taxon>
    </lineage>
</organism>
<sequence>MRNNHLLSPSPRPALWEIKNTPDTGGKALTRSSATNRRKSLLSADCYKTPTHIRRHSSVHPQHALPPPGPPPTSKPHHPRRNSIAQASATPVTPFTHGLRPPPTAPPASRGFRKQDAMLSPCVRILPDQDRKLKHRSLPAAPTTGMRNASLTTPARPLSLASAPAVTPGFKLSRPPGSSHTRRMSIPKSPMIILSSPHPALATPRTPRPGSSTAHVTPRKLVATSNDGEIQEDEVELKEQGSSINVSTGKKFSSGASTATLQLKTTAFRPDTTSLFLSTVSFTALKTPCLVRDDTCHLPSVAVIGESPTMLLMDTPSFVAVRNSESNPFFSPPTYNNLLTPTRGGAKSDEPRLLFSSDDQSLLCATPSKAFNEAVDNSLLQVPSTYAQSPNGYCVPSQSRSLLFLVNALEQAAPSLGQSLFSELPASTTELAGLEDYSFEVAMTQDTDGGAQDEGEGTRNPNRDTLVLLDEFEILAAETRALPIPRPPSLSPTEWETALDESESVDAAMEIILDYDDEPCLTPTDGGYSGDDQFARFHSDTSTIGTARPSIDSGRTQSPTPPVTPVDPCFPPVVHIISPPRSTSESTPSDVDSETHRVVYTEVKEEKSPQPSDQLPTLYMGDHTTPSRTKALPTPSIPRSIPLPRASPARRFASSPIPQTTTSAIPRSPGLLSTVRTPAQHQNYRPVSPTPMPPPSVTSSSGLRRLFKPRQSAPPMFASPGVNRMKNLLPGLRADKNKSAGWGDSFLDM</sequence>
<feature type="compositionally biased region" description="Pro residues" evidence="1">
    <location>
        <begin position="64"/>
        <end position="74"/>
    </location>
</feature>
<evidence type="ECO:0000256" key="1">
    <source>
        <dbReference type="SAM" id="MobiDB-lite"/>
    </source>
</evidence>
<comment type="caution">
    <text evidence="2">The sequence shown here is derived from an EMBL/GenBank/DDBJ whole genome shotgun (WGS) entry which is preliminary data.</text>
</comment>
<dbReference type="AlphaFoldDB" id="A0A4R0RID0"/>
<accession>A0A4R0RID0</accession>
<dbReference type="EMBL" id="RWJN01000075">
    <property type="protein sequence ID" value="TCD68131.1"/>
    <property type="molecule type" value="Genomic_DNA"/>
</dbReference>
<evidence type="ECO:0000313" key="3">
    <source>
        <dbReference type="Proteomes" id="UP000292702"/>
    </source>
</evidence>
<name>A0A4R0RID0_9APHY</name>
<feature type="compositionally biased region" description="Pro residues" evidence="1">
    <location>
        <begin position="559"/>
        <end position="571"/>
    </location>
</feature>
<dbReference type="Proteomes" id="UP000292702">
    <property type="component" value="Unassembled WGS sequence"/>
</dbReference>
<gene>
    <name evidence="2" type="ORF">EIP91_011496</name>
</gene>
<feature type="compositionally biased region" description="Polar residues" evidence="1">
    <location>
        <begin position="656"/>
        <end position="665"/>
    </location>
</feature>
<feature type="region of interest" description="Disordered" evidence="1">
    <location>
        <begin position="542"/>
        <end position="571"/>
    </location>
</feature>
<keyword evidence="3" id="KW-1185">Reference proteome</keyword>
<proteinExistence type="predicted"/>
<feature type="region of interest" description="Disordered" evidence="1">
    <location>
        <begin position="1"/>
        <end position="115"/>
    </location>
</feature>
<evidence type="ECO:0000313" key="2">
    <source>
        <dbReference type="EMBL" id="TCD68131.1"/>
    </source>
</evidence>